<organism evidence="8">
    <name type="scientific">hydrothermal vent metagenome</name>
    <dbReference type="NCBI Taxonomy" id="652676"/>
    <lineage>
        <taxon>unclassified sequences</taxon>
        <taxon>metagenomes</taxon>
        <taxon>ecological metagenomes</taxon>
    </lineage>
</organism>
<dbReference type="PROSITE" id="PS00092">
    <property type="entry name" value="N6_MTASE"/>
    <property type="match status" value="1"/>
</dbReference>
<dbReference type="InterPro" id="IPR029063">
    <property type="entry name" value="SAM-dependent_MTases_sf"/>
</dbReference>
<sequence length="321" mass="34662">MAHAKAQPPQTWTTRTLLAWMKDAFAKAGIDSPQLCAEMLLAHVLGCERLKLYTDPDRPATPLERQVLRDLAARALKDEPVQYLVGEGWFFSMPFLVDKRVLIPRPATATIVEHVLQHARATPGFGGEPDGRFGEGVILADICTGSGCVAVAIAKHMPGVHIVATDISAGALEVTALNAERHKVAEQIDLLEGDMLKPLEEHPVARGKGSLHYLVSNPPYIPDDEWESTDPEKGVQANVKAFEPTIALRGGADGLDFVRPLLVEGPTFVRPGGLVLVEVAASRAAEAKVIAEANPMLEAVRVLKDLEGHARTIVARRTNSP</sequence>
<dbReference type="InterPro" id="IPR004556">
    <property type="entry name" value="HemK-like"/>
</dbReference>
<dbReference type="NCBIfam" id="TIGR03534">
    <property type="entry name" value="RF_mod_PrmC"/>
    <property type="match status" value="1"/>
</dbReference>
<dbReference type="Pfam" id="PF17827">
    <property type="entry name" value="PrmC_N"/>
    <property type="match status" value="1"/>
</dbReference>
<evidence type="ECO:0000313" key="8">
    <source>
        <dbReference type="EMBL" id="VAX41241.1"/>
    </source>
</evidence>
<dbReference type="NCBIfam" id="TIGR00536">
    <property type="entry name" value="hemK_fam"/>
    <property type="match status" value="1"/>
</dbReference>
<evidence type="ECO:0000256" key="5">
    <source>
        <dbReference type="ARBA" id="ARBA00048391"/>
    </source>
</evidence>
<accession>A0A3B1DQU4</accession>
<feature type="domain" description="Release factor glutamine methyltransferase N-terminal" evidence="7">
    <location>
        <begin position="17"/>
        <end position="86"/>
    </location>
</feature>
<dbReference type="PANTHER" id="PTHR18895">
    <property type="entry name" value="HEMK METHYLTRANSFERASE"/>
    <property type="match status" value="1"/>
</dbReference>
<evidence type="ECO:0000256" key="3">
    <source>
        <dbReference type="ARBA" id="ARBA00022679"/>
    </source>
</evidence>
<feature type="domain" description="Methyltransferase small" evidence="6">
    <location>
        <begin position="139"/>
        <end position="221"/>
    </location>
</feature>
<dbReference type="PANTHER" id="PTHR18895:SF74">
    <property type="entry name" value="MTRF1L RELEASE FACTOR GLUTAMINE METHYLTRANSFERASE"/>
    <property type="match status" value="1"/>
</dbReference>
<dbReference type="CDD" id="cd02440">
    <property type="entry name" value="AdoMet_MTases"/>
    <property type="match status" value="1"/>
</dbReference>
<keyword evidence="4" id="KW-0949">S-adenosyl-L-methionine</keyword>
<dbReference type="InterPro" id="IPR002052">
    <property type="entry name" value="DNA_methylase_N6_adenine_CS"/>
</dbReference>
<dbReference type="InterPro" id="IPR050320">
    <property type="entry name" value="N5-glutamine_MTase"/>
</dbReference>
<dbReference type="InterPro" id="IPR007848">
    <property type="entry name" value="Small_mtfrase_dom"/>
</dbReference>
<dbReference type="GO" id="GO:0102559">
    <property type="term" value="F:peptide chain release factor N(5)-glutamine methyltransferase activity"/>
    <property type="evidence" value="ECO:0007669"/>
    <property type="project" value="UniProtKB-EC"/>
</dbReference>
<dbReference type="GO" id="GO:0003676">
    <property type="term" value="F:nucleic acid binding"/>
    <property type="evidence" value="ECO:0007669"/>
    <property type="project" value="InterPro"/>
</dbReference>
<protein>
    <recommendedName>
        <fullName evidence="1">peptide chain release factor N(5)-glutamine methyltransferase</fullName>
        <ecNumber evidence="1">2.1.1.297</ecNumber>
    </recommendedName>
</protein>
<dbReference type="Gene3D" id="1.10.8.10">
    <property type="entry name" value="DNA helicase RuvA subunit, C-terminal domain"/>
    <property type="match status" value="1"/>
</dbReference>
<dbReference type="Pfam" id="PF05175">
    <property type="entry name" value="MTS"/>
    <property type="match status" value="1"/>
</dbReference>
<dbReference type="SUPFAM" id="SSF53335">
    <property type="entry name" value="S-adenosyl-L-methionine-dependent methyltransferases"/>
    <property type="match status" value="1"/>
</dbReference>
<dbReference type="EMBL" id="UOGK01000510">
    <property type="protein sequence ID" value="VAX41241.1"/>
    <property type="molecule type" value="Genomic_DNA"/>
</dbReference>
<keyword evidence="2 8" id="KW-0489">Methyltransferase</keyword>
<dbReference type="EC" id="2.1.1.297" evidence="1"/>
<reference evidence="8" key="1">
    <citation type="submission" date="2018-06" db="EMBL/GenBank/DDBJ databases">
        <authorList>
            <person name="Zhirakovskaya E."/>
        </authorList>
    </citation>
    <scope>NUCLEOTIDE SEQUENCE</scope>
</reference>
<proteinExistence type="inferred from homology"/>
<dbReference type="InterPro" id="IPR040758">
    <property type="entry name" value="PrmC_N"/>
</dbReference>
<evidence type="ECO:0000256" key="4">
    <source>
        <dbReference type="ARBA" id="ARBA00022691"/>
    </source>
</evidence>
<gene>
    <name evidence="8" type="ORF">MNBD_PLANCTO03-496</name>
</gene>
<evidence type="ECO:0000256" key="1">
    <source>
        <dbReference type="ARBA" id="ARBA00012771"/>
    </source>
</evidence>
<dbReference type="AlphaFoldDB" id="A0A3B1DQU4"/>
<dbReference type="GO" id="GO:0032259">
    <property type="term" value="P:methylation"/>
    <property type="evidence" value="ECO:0007669"/>
    <property type="project" value="UniProtKB-KW"/>
</dbReference>
<evidence type="ECO:0000259" key="7">
    <source>
        <dbReference type="Pfam" id="PF17827"/>
    </source>
</evidence>
<name>A0A3B1DQU4_9ZZZZ</name>
<dbReference type="Gene3D" id="3.40.50.150">
    <property type="entry name" value="Vaccinia Virus protein VP39"/>
    <property type="match status" value="1"/>
</dbReference>
<keyword evidence="3 8" id="KW-0808">Transferase</keyword>
<evidence type="ECO:0000256" key="2">
    <source>
        <dbReference type="ARBA" id="ARBA00022603"/>
    </source>
</evidence>
<evidence type="ECO:0000259" key="6">
    <source>
        <dbReference type="Pfam" id="PF05175"/>
    </source>
</evidence>
<comment type="catalytic activity">
    <reaction evidence="5">
        <text>L-glutaminyl-[peptide chain release factor] + S-adenosyl-L-methionine = N(5)-methyl-L-glutaminyl-[peptide chain release factor] + S-adenosyl-L-homocysteine + H(+)</text>
        <dbReference type="Rhea" id="RHEA:42896"/>
        <dbReference type="Rhea" id="RHEA-COMP:10271"/>
        <dbReference type="Rhea" id="RHEA-COMP:10272"/>
        <dbReference type="ChEBI" id="CHEBI:15378"/>
        <dbReference type="ChEBI" id="CHEBI:30011"/>
        <dbReference type="ChEBI" id="CHEBI:57856"/>
        <dbReference type="ChEBI" id="CHEBI:59789"/>
        <dbReference type="ChEBI" id="CHEBI:61891"/>
        <dbReference type="EC" id="2.1.1.297"/>
    </reaction>
</comment>
<dbReference type="HAMAP" id="MF_02126">
    <property type="entry name" value="RF_methyltr_PrmC"/>
    <property type="match status" value="1"/>
</dbReference>
<dbReference type="InterPro" id="IPR019874">
    <property type="entry name" value="RF_methyltr_PrmC"/>
</dbReference>